<keyword evidence="1" id="KW-0812">Transmembrane</keyword>
<keyword evidence="1" id="KW-0472">Membrane</keyword>
<reference evidence="2 3" key="1">
    <citation type="submission" date="2019-03" db="EMBL/GenBank/DDBJ databases">
        <title>Draft Genome Sequence of Desulfosporosinus fructosivorans Strain 63.6F, Isolated from Marine Sediment in the Baltic Sea.</title>
        <authorList>
            <person name="Hausmann B."/>
            <person name="Vandieken V."/>
            <person name="Pjevac P."/>
            <person name="Schreck K."/>
            <person name="Herbold C.W."/>
            <person name="Loy A."/>
        </authorList>
    </citation>
    <scope>NUCLEOTIDE SEQUENCE [LARGE SCALE GENOMIC DNA]</scope>
    <source>
        <strain evidence="2 3">63.6F</strain>
    </source>
</reference>
<feature type="transmembrane region" description="Helical" evidence="1">
    <location>
        <begin position="89"/>
        <end position="110"/>
    </location>
</feature>
<dbReference type="PROSITE" id="PS51257">
    <property type="entry name" value="PROKAR_LIPOPROTEIN"/>
    <property type="match status" value="1"/>
</dbReference>
<feature type="transmembrane region" description="Helical" evidence="1">
    <location>
        <begin position="5"/>
        <end position="22"/>
    </location>
</feature>
<organism evidence="2 3">
    <name type="scientific">Desulfosporosinus fructosivorans</name>
    <dbReference type="NCBI Taxonomy" id="2018669"/>
    <lineage>
        <taxon>Bacteria</taxon>
        <taxon>Bacillati</taxon>
        <taxon>Bacillota</taxon>
        <taxon>Clostridia</taxon>
        <taxon>Eubacteriales</taxon>
        <taxon>Desulfitobacteriaceae</taxon>
        <taxon>Desulfosporosinus</taxon>
    </lineage>
</organism>
<feature type="transmembrane region" description="Helical" evidence="1">
    <location>
        <begin position="67"/>
        <end position="83"/>
    </location>
</feature>
<dbReference type="AlphaFoldDB" id="A0A4Z0R3C1"/>
<name>A0A4Z0R3C1_9FIRM</name>
<protein>
    <recommendedName>
        <fullName evidence="4">ATP synthase subunit I</fullName>
    </recommendedName>
</protein>
<accession>A0A4Z0R3C1</accession>
<keyword evidence="3" id="KW-1185">Reference proteome</keyword>
<proteinExistence type="predicted"/>
<dbReference type="RefSeq" id="WP_135549777.1">
    <property type="nucleotide sequence ID" value="NZ_SPQQ01000007.1"/>
</dbReference>
<sequence>MIKSSIVVLLSGTSCILLGIAISGQQSYLGSLVGYWVGFGYIIWIHRETHRSSELEIRSALNRMRRGLLGRLGMVTLVVVAVARFQASWLFSLAIGIAAGVIISFIFVAINETNGERGDKRSA</sequence>
<gene>
    <name evidence="2" type="ORF">E4K67_19515</name>
</gene>
<evidence type="ECO:0000256" key="1">
    <source>
        <dbReference type="SAM" id="Phobius"/>
    </source>
</evidence>
<evidence type="ECO:0000313" key="2">
    <source>
        <dbReference type="EMBL" id="TGE36623.1"/>
    </source>
</evidence>
<dbReference type="OrthoDB" id="1798112at2"/>
<dbReference type="Proteomes" id="UP000298460">
    <property type="component" value="Unassembled WGS sequence"/>
</dbReference>
<keyword evidence="1" id="KW-1133">Transmembrane helix</keyword>
<dbReference type="EMBL" id="SPQQ01000007">
    <property type="protein sequence ID" value="TGE36623.1"/>
    <property type="molecule type" value="Genomic_DNA"/>
</dbReference>
<evidence type="ECO:0000313" key="3">
    <source>
        <dbReference type="Proteomes" id="UP000298460"/>
    </source>
</evidence>
<feature type="transmembrane region" description="Helical" evidence="1">
    <location>
        <begin position="28"/>
        <end position="46"/>
    </location>
</feature>
<comment type="caution">
    <text evidence="2">The sequence shown here is derived from an EMBL/GenBank/DDBJ whole genome shotgun (WGS) entry which is preliminary data.</text>
</comment>
<evidence type="ECO:0008006" key="4">
    <source>
        <dbReference type="Google" id="ProtNLM"/>
    </source>
</evidence>